<comment type="subcellular location">
    <subcellularLocation>
        <location evidence="6">Golgi apparatus membrane</location>
        <topology evidence="6">Multi-pass membrane protein</topology>
    </subcellularLocation>
    <subcellularLocation>
        <location evidence="1">Membrane</location>
        <topology evidence="1">Multi-pass membrane protein</topology>
    </subcellularLocation>
</comment>
<protein>
    <recommendedName>
        <fullName evidence="6">Protein YIP</fullName>
    </recommendedName>
</protein>
<keyword evidence="3 6" id="KW-0812">Transmembrane</keyword>
<feature type="transmembrane region" description="Helical" evidence="6">
    <location>
        <begin position="181"/>
        <end position="201"/>
    </location>
</feature>
<dbReference type="GO" id="GO:0000139">
    <property type="term" value="C:Golgi membrane"/>
    <property type="evidence" value="ECO:0007669"/>
    <property type="project" value="UniProtKB-SubCell"/>
</dbReference>
<organism evidence="9 10">
    <name type="scientific">Apatococcus lobatus</name>
    <dbReference type="NCBI Taxonomy" id="904363"/>
    <lineage>
        <taxon>Eukaryota</taxon>
        <taxon>Viridiplantae</taxon>
        <taxon>Chlorophyta</taxon>
        <taxon>core chlorophytes</taxon>
        <taxon>Trebouxiophyceae</taxon>
        <taxon>Chlorellales</taxon>
        <taxon>Chlorellaceae</taxon>
        <taxon>Apatococcus</taxon>
    </lineage>
</organism>
<evidence type="ECO:0000313" key="9">
    <source>
        <dbReference type="EMBL" id="KAK9818646.1"/>
    </source>
</evidence>
<feature type="region of interest" description="Disordered" evidence="7">
    <location>
        <begin position="26"/>
        <end position="55"/>
    </location>
</feature>
<dbReference type="EMBL" id="JALJOS010000058">
    <property type="protein sequence ID" value="KAK9818646.1"/>
    <property type="molecule type" value="Genomic_DNA"/>
</dbReference>
<evidence type="ECO:0000259" key="8">
    <source>
        <dbReference type="Pfam" id="PF04893"/>
    </source>
</evidence>
<gene>
    <name evidence="9" type="ORF">WJX74_008394</name>
</gene>
<evidence type="ECO:0000256" key="3">
    <source>
        <dbReference type="ARBA" id="ARBA00022692"/>
    </source>
</evidence>
<comment type="caution">
    <text evidence="9">The sequence shown here is derived from an EMBL/GenBank/DDBJ whole genome shotgun (WGS) entry which is preliminary data.</text>
</comment>
<keyword evidence="10" id="KW-1185">Reference proteome</keyword>
<feature type="transmembrane region" description="Helical" evidence="6">
    <location>
        <begin position="125"/>
        <end position="147"/>
    </location>
</feature>
<reference evidence="9 10" key="1">
    <citation type="journal article" date="2024" name="Nat. Commun.">
        <title>Phylogenomics reveals the evolutionary origins of lichenization in chlorophyte algae.</title>
        <authorList>
            <person name="Puginier C."/>
            <person name="Libourel C."/>
            <person name="Otte J."/>
            <person name="Skaloud P."/>
            <person name="Haon M."/>
            <person name="Grisel S."/>
            <person name="Petersen M."/>
            <person name="Berrin J.G."/>
            <person name="Delaux P.M."/>
            <person name="Dal Grande F."/>
            <person name="Keller J."/>
        </authorList>
    </citation>
    <scope>NUCLEOTIDE SEQUENCE [LARGE SCALE GENOMIC DNA]</scope>
    <source>
        <strain evidence="9 10">SAG 2145</strain>
    </source>
</reference>
<dbReference type="PANTHER" id="PTHR21236">
    <property type="entry name" value="GOLGI MEMBRANE PROTEIN YIP1"/>
    <property type="match status" value="1"/>
</dbReference>
<evidence type="ECO:0000256" key="7">
    <source>
        <dbReference type="SAM" id="MobiDB-lite"/>
    </source>
</evidence>
<dbReference type="Proteomes" id="UP001438707">
    <property type="component" value="Unassembled WGS sequence"/>
</dbReference>
<evidence type="ECO:0000313" key="10">
    <source>
        <dbReference type="Proteomes" id="UP001438707"/>
    </source>
</evidence>
<dbReference type="AlphaFoldDB" id="A0AAW1Q9G3"/>
<sequence length="233" mass="25282">MSQNRPGNAGFSEDVERLFQHDASVPSVPVSAQQNPPGIAQDTSGAHSPTSAQHLPLNTLDEPVWETILRDVKRIYGNLKLVVFPFGSRDQQTTALRNWDLWGPMTFALVLSICLAVGTDEQRTVFSLVFGTLSVGAVILTFNVILLGGNIGFFQAMCLLGYCIFPIDIAAIVCAATTNAIARWVIVLVALAWSSWASVPFVGSSVSPSRKALAVYPLLLLYTFLAWLCLVKN</sequence>
<feature type="transmembrane region" description="Helical" evidence="6">
    <location>
        <begin position="213"/>
        <end position="231"/>
    </location>
</feature>
<dbReference type="InterPro" id="IPR045231">
    <property type="entry name" value="Yip1/4-like"/>
</dbReference>
<evidence type="ECO:0000256" key="1">
    <source>
        <dbReference type="ARBA" id="ARBA00004141"/>
    </source>
</evidence>
<feature type="compositionally biased region" description="Polar residues" evidence="7">
    <location>
        <begin position="30"/>
        <end position="53"/>
    </location>
</feature>
<evidence type="ECO:0000256" key="5">
    <source>
        <dbReference type="ARBA" id="ARBA00023136"/>
    </source>
</evidence>
<name>A0AAW1Q9G3_9CHLO</name>
<feature type="domain" description="Yip1" evidence="8">
    <location>
        <begin position="97"/>
        <end position="228"/>
    </location>
</feature>
<dbReference type="Pfam" id="PF04893">
    <property type="entry name" value="Yip1"/>
    <property type="match status" value="1"/>
</dbReference>
<feature type="transmembrane region" description="Helical" evidence="6">
    <location>
        <begin position="101"/>
        <end position="118"/>
    </location>
</feature>
<feature type="transmembrane region" description="Helical" evidence="6">
    <location>
        <begin position="153"/>
        <end position="174"/>
    </location>
</feature>
<proteinExistence type="inferred from homology"/>
<evidence type="ECO:0000256" key="4">
    <source>
        <dbReference type="ARBA" id="ARBA00022989"/>
    </source>
</evidence>
<dbReference type="GO" id="GO:0006888">
    <property type="term" value="P:endoplasmic reticulum to Golgi vesicle-mediated transport"/>
    <property type="evidence" value="ECO:0007669"/>
    <property type="project" value="InterPro"/>
</dbReference>
<evidence type="ECO:0000256" key="6">
    <source>
        <dbReference type="RuleBase" id="RU361264"/>
    </source>
</evidence>
<dbReference type="PANTHER" id="PTHR21236:SF1">
    <property type="entry name" value="PROTEIN YIPF6"/>
    <property type="match status" value="1"/>
</dbReference>
<evidence type="ECO:0000256" key="2">
    <source>
        <dbReference type="ARBA" id="ARBA00010596"/>
    </source>
</evidence>
<dbReference type="GO" id="GO:0005802">
    <property type="term" value="C:trans-Golgi network"/>
    <property type="evidence" value="ECO:0007669"/>
    <property type="project" value="TreeGrafter"/>
</dbReference>
<keyword evidence="4 6" id="KW-1133">Transmembrane helix</keyword>
<dbReference type="InterPro" id="IPR006977">
    <property type="entry name" value="Yip1_dom"/>
</dbReference>
<accession>A0AAW1Q9G3</accession>
<keyword evidence="5 6" id="KW-0472">Membrane</keyword>
<comment type="similarity">
    <text evidence="2 6">Belongs to the YIP1 family.</text>
</comment>